<reference evidence="3" key="4">
    <citation type="submission" date="2024-05" db="EMBL/GenBank/DDBJ databases">
        <authorList>
            <person name="Sun Q."/>
            <person name="Zhou Y."/>
        </authorList>
    </citation>
    <scope>NUCLEOTIDE SEQUENCE</scope>
    <source>
        <strain evidence="3">CGMCC 1.15931</strain>
    </source>
</reference>
<proteinExistence type="predicted"/>
<organism evidence="4 5">
    <name type="scientific">Pseudoduganella buxea</name>
    <dbReference type="NCBI Taxonomy" id="1949069"/>
    <lineage>
        <taxon>Bacteria</taxon>
        <taxon>Pseudomonadati</taxon>
        <taxon>Pseudomonadota</taxon>
        <taxon>Betaproteobacteria</taxon>
        <taxon>Burkholderiales</taxon>
        <taxon>Oxalobacteraceae</taxon>
        <taxon>Telluria group</taxon>
        <taxon>Pseudoduganella</taxon>
    </lineage>
</organism>
<evidence type="ECO:0000256" key="1">
    <source>
        <dbReference type="ARBA" id="ARBA00022686"/>
    </source>
</evidence>
<reference evidence="6" key="2">
    <citation type="journal article" date="2019" name="Int. J. Syst. Evol. Microbiol.">
        <title>The Global Catalogue of Microorganisms (GCM) 10K type strain sequencing project: providing services to taxonomists for standard genome sequencing and annotation.</title>
        <authorList>
            <consortium name="The Broad Institute Genomics Platform"/>
            <consortium name="The Broad Institute Genome Sequencing Center for Infectious Disease"/>
            <person name="Wu L."/>
            <person name="Ma J."/>
        </authorList>
    </citation>
    <scope>NUCLEOTIDE SEQUENCE [LARGE SCALE GENOMIC DNA]</scope>
    <source>
        <strain evidence="6">CGMCC 1.15931</strain>
    </source>
</reference>
<evidence type="ECO:0000313" key="5">
    <source>
        <dbReference type="Proteomes" id="UP000430634"/>
    </source>
</evidence>
<evidence type="ECO:0000313" key="4">
    <source>
        <dbReference type="EMBL" id="MTV53545.1"/>
    </source>
</evidence>
<dbReference type="Proteomes" id="UP000430634">
    <property type="component" value="Unassembled WGS sequence"/>
</dbReference>
<dbReference type="CDD" id="cd06974">
    <property type="entry name" value="TerD_like"/>
    <property type="match status" value="1"/>
</dbReference>
<evidence type="ECO:0000313" key="6">
    <source>
        <dbReference type="Proteomes" id="UP000622638"/>
    </source>
</evidence>
<dbReference type="GO" id="GO:0046690">
    <property type="term" value="P:response to tellurium ion"/>
    <property type="evidence" value="ECO:0007669"/>
    <property type="project" value="UniProtKB-KW"/>
</dbReference>
<dbReference type="RefSeq" id="WP_155470858.1">
    <property type="nucleotide sequence ID" value="NZ_BMKG01000035.1"/>
</dbReference>
<comment type="caution">
    <text evidence="4">The sequence shown here is derived from an EMBL/GenBank/DDBJ whole genome shotgun (WGS) entry which is preliminary data.</text>
</comment>
<dbReference type="OrthoDB" id="2831320at2"/>
<dbReference type="Gene3D" id="2.60.60.30">
    <property type="entry name" value="sav2460 like domains"/>
    <property type="match status" value="1"/>
</dbReference>
<reference evidence="3" key="1">
    <citation type="journal article" date="2014" name="Int. J. Syst. Evol. Microbiol.">
        <title>Complete genome of a new Firmicutes species belonging to the dominant human colonic microbiota ('Ruminococcus bicirculans') reveals two chromosomes and a selective capacity to utilize plant glucans.</title>
        <authorList>
            <consortium name="NISC Comparative Sequencing Program"/>
            <person name="Wegmann U."/>
            <person name="Louis P."/>
            <person name="Goesmann A."/>
            <person name="Henrissat B."/>
            <person name="Duncan S.H."/>
            <person name="Flint H.J."/>
        </authorList>
    </citation>
    <scope>NUCLEOTIDE SEQUENCE</scope>
    <source>
        <strain evidence="3">CGMCC 1.15931</strain>
    </source>
</reference>
<dbReference type="InterPro" id="IPR051324">
    <property type="entry name" value="Stress/Tellurium_Resist"/>
</dbReference>
<evidence type="ECO:0000259" key="2">
    <source>
        <dbReference type="Pfam" id="PF02342"/>
    </source>
</evidence>
<dbReference type="PANTHER" id="PTHR32097">
    <property type="entry name" value="CAMP-BINDING PROTEIN 1-RELATED"/>
    <property type="match status" value="1"/>
</dbReference>
<gene>
    <name evidence="3" type="ORF">GCM10011572_50620</name>
    <name evidence="4" type="ORF">GM672_12485</name>
</gene>
<name>A0A6I3SY13_9BURK</name>
<accession>A0A6I3SY13</accession>
<evidence type="ECO:0000313" key="3">
    <source>
        <dbReference type="EMBL" id="GGC22990.1"/>
    </source>
</evidence>
<protein>
    <recommendedName>
        <fullName evidence="2">TerD domain-containing protein</fullName>
    </recommendedName>
</protein>
<dbReference type="PANTHER" id="PTHR32097:SF17">
    <property type="entry name" value="CAMP-BINDING PROTEIN 1-RELATED"/>
    <property type="match status" value="1"/>
</dbReference>
<dbReference type="InterPro" id="IPR003325">
    <property type="entry name" value="TerD"/>
</dbReference>
<dbReference type="EMBL" id="WNKZ01000031">
    <property type="protein sequence ID" value="MTV53545.1"/>
    <property type="molecule type" value="Genomic_DNA"/>
</dbReference>
<keyword evidence="6" id="KW-1185">Reference proteome</keyword>
<feature type="domain" description="TerD" evidence="2">
    <location>
        <begin position="1"/>
        <end position="185"/>
    </location>
</feature>
<dbReference type="Pfam" id="PF02342">
    <property type="entry name" value="TerD"/>
    <property type="match status" value="1"/>
</dbReference>
<keyword evidence="1" id="KW-0778">Tellurium resistance</keyword>
<reference evidence="4 5" key="3">
    <citation type="submission" date="2019-11" db="EMBL/GenBank/DDBJ databases">
        <title>Type strains purchased from KCTC, JCM and DSMZ.</title>
        <authorList>
            <person name="Lu H."/>
        </authorList>
    </citation>
    <scope>NUCLEOTIDE SEQUENCE [LARGE SCALE GENOMIC DNA]</scope>
    <source>
        <strain evidence="4 5">KCTC 52429</strain>
    </source>
</reference>
<sequence length="195" mass="21577">MVIELNRGENVRFEEIDPSITKLRVDIDWASADIQEHEIDIAVFLLTDVGVVRDADELIFHAHPVSANGAVRLCDVPFNLDARLRREAVEVDLPEIPQHVVRIVICASIYDRGRRGLSFAQIDRLSVRCVDTSANIEIVSFKPAGFDASKTAIVCSELCRDGHGWQYMAVGRAIAGGFAALCEEYAQIIVQQVTA</sequence>
<dbReference type="Proteomes" id="UP000622638">
    <property type="component" value="Unassembled WGS sequence"/>
</dbReference>
<dbReference type="AlphaFoldDB" id="A0A6I3SY13"/>
<dbReference type="EMBL" id="BMKG01000035">
    <property type="protein sequence ID" value="GGC22990.1"/>
    <property type="molecule type" value="Genomic_DNA"/>
</dbReference>